<dbReference type="InterPro" id="IPR036264">
    <property type="entry name" value="Bact_exopeptidase_dim_dom"/>
</dbReference>
<dbReference type="PIRSF" id="PIRSF037238">
    <property type="entry name" value="Carboxypeptidase_G2"/>
    <property type="match status" value="1"/>
</dbReference>
<dbReference type="Proteomes" id="UP000017081">
    <property type="component" value="Unassembled WGS sequence"/>
</dbReference>
<protein>
    <submittedName>
        <fullName evidence="5">Peptidase dimerization domain protein</fullName>
    </submittedName>
</protein>
<reference evidence="5 6" key="1">
    <citation type="submission" date="2013-08" db="EMBL/GenBank/DDBJ databases">
        <authorList>
            <person name="Weinstock G."/>
            <person name="Sodergren E."/>
            <person name="Wylie T."/>
            <person name="Fulton L."/>
            <person name="Fulton R."/>
            <person name="Fronick C."/>
            <person name="O'Laughlin M."/>
            <person name="Godfrey J."/>
            <person name="Miner T."/>
            <person name="Herter B."/>
            <person name="Appelbaum E."/>
            <person name="Cordes M."/>
            <person name="Lek S."/>
            <person name="Wollam A."/>
            <person name="Pepin K.H."/>
            <person name="Palsikar V.B."/>
            <person name="Mitreva M."/>
            <person name="Wilson R.K."/>
        </authorList>
    </citation>
    <scope>NUCLEOTIDE SEQUENCE [LARGE SCALE GENOMIC DNA]</scope>
    <source>
        <strain evidence="5 6">ATCC BAA-474</strain>
    </source>
</reference>
<gene>
    <name evidence="5" type="ORF">HMPREF0202_00239</name>
</gene>
<dbReference type="Pfam" id="PF01546">
    <property type="entry name" value="Peptidase_M20"/>
    <property type="match status" value="1"/>
</dbReference>
<dbReference type="InterPro" id="IPR050072">
    <property type="entry name" value="Peptidase_M20A"/>
</dbReference>
<dbReference type="GO" id="GO:0016787">
    <property type="term" value="F:hydrolase activity"/>
    <property type="evidence" value="ECO:0007669"/>
    <property type="project" value="UniProtKB-KW"/>
</dbReference>
<dbReference type="Pfam" id="PF07687">
    <property type="entry name" value="M20_dimer"/>
    <property type="match status" value="1"/>
</dbReference>
<dbReference type="HOGENOM" id="CLU_021802_7_0_0"/>
<evidence type="ECO:0000256" key="2">
    <source>
        <dbReference type="ARBA" id="ARBA00022801"/>
    </source>
</evidence>
<evidence type="ECO:0000256" key="3">
    <source>
        <dbReference type="PIRSR" id="PIRSR037238-1"/>
    </source>
</evidence>
<dbReference type="CDD" id="cd03885">
    <property type="entry name" value="M20_CPDG2"/>
    <property type="match status" value="1"/>
</dbReference>
<keyword evidence="1" id="KW-0479">Metal-binding</keyword>
<dbReference type="SUPFAM" id="SSF53187">
    <property type="entry name" value="Zn-dependent exopeptidases"/>
    <property type="match status" value="1"/>
</dbReference>
<dbReference type="GO" id="GO:0046872">
    <property type="term" value="F:metal ion binding"/>
    <property type="evidence" value="ECO:0007669"/>
    <property type="project" value="UniProtKB-KW"/>
</dbReference>
<proteinExistence type="predicted"/>
<dbReference type="EMBL" id="AXZF01000011">
    <property type="protein sequence ID" value="ERT69779.1"/>
    <property type="molecule type" value="Genomic_DNA"/>
</dbReference>
<dbReference type="InterPro" id="IPR017150">
    <property type="entry name" value="Pept_M20_glutamate_carboxypep"/>
</dbReference>
<feature type="domain" description="Peptidase M20 dimerisation" evidence="4">
    <location>
        <begin position="166"/>
        <end position="264"/>
    </location>
</feature>
<feature type="active site" description="Proton acceptor" evidence="3">
    <location>
        <position position="130"/>
    </location>
</feature>
<organism evidence="5 6">
    <name type="scientific">Cetobacterium somerae ATCC BAA-474</name>
    <dbReference type="NCBI Taxonomy" id="1319815"/>
    <lineage>
        <taxon>Bacteria</taxon>
        <taxon>Fusobacteriati</taxon>
        <taxon>Fusobacteriota</taxon>
        <taxon>Fusobacteriia</taxon>
        <taxon>Fusobacteriales</taxon>
        <taxon>Fusobacteriaceae</taxon>
        <taxon>Cetobacterium</taxon>
    </lineage>
</organism>
<dbReference type="PANTHER" id="PTHR43808">
    <property type="entry name" value="ACETYLORNITHINE DEACETYLASE"/>
    <property type="match status" value="1"/>
</dbReference>
<evidence type="ECO:0000256" key="1">
    <source>
        <dbReference type="ARBA" id="ARBA00022723"/>
    </source>
</evidence>
<comment type="caution">
    <text evidence="5">The sequence shown here is derived from an EMBL/GenBank/DDBJ whole genome shotgun (WGS) entry which is preliminary data.</text>
</comment>
<dbReference type="RefSeq" id="WP_023049788.1">
    <property type="nucleotide sequence ID" value="NZ_CP173065.2"/>
</dbReference>
<feature type="active site" evidence="3">
    <location>
        <position position="73"/>
    </location>
</feature>
<dbReference type="SUPFAM" id="SSF55031">
    <property type="entry name" value="Bacterial exopeptidase dimerisation domain"/>
    <property type="match status" value="1"/>
</dbReference>
<sequence>MDLNTYLKNLEILVNVDCGSNTPEGLQFVTNFFQKLYKDWIVEYHELNGINPVLVIKNRDVDNFDFLFIGHNDTVFPEGTAAQRPFKIEGDIATGPGVYDMKSGLLSMYEVAKEFKDSSLNICIIINTDEEISSLISRELITEMGKKTKYALVFEPARKNGNMVSERKGLIKYEITFNGKAAHAGIAPQNGINAIVEASHWVLEISKLQNLELGNSINVGIINGGFGVNTIPDKAIIKFEGRSHDINHFENIEKTLNRLKENPYVEGINVEIKEIGYRPPLVLNPLSKELLDKFEIVKKQLKIDSNWEKTGGGSDANFLGILGVGVLDGVGPVGGNSHEASEYLVISSIEKRIEMVKEVLKMFL</sequence>
<dbReference type="eggNOG" id="COG0624">
    <property type="taxonomic scope" value="Bacteria"/>
</dbReference>
<dbReference type="InterPro" id="IPR002933">
    <property type="entry name" value="Peptidase_M20"/>
</dbReference>
<dbReference type="AlphaFoldDB" id="U7VF75"/>
<dbReference type="STRING" id="1319815.HMPREF0202_00239"/>
<dbReference type="InterPro" id="IPR011650">
    <property type="entry name" value="Peptidase_M20_dimer"/>
</dbReference>
<evidence type="ECO:0000313" key="5">
    <source>
        <dbReference type="EMBL" id="ERT69779.1"/>
    </source>
</evidence>
<dbReference type="PANTHER" id="PTHR43808:SF9">
    <property type="entry name" value="BLL0789 PROTEIN"/>
    <property type="match status" value="1"/>
</dbReference>
<dbReference type="PATRIC" id="fig|1319815.3.peg.227"/>
<name>U7VF75_9FUSO</name>
<dbReference type="Gene3D" id="3.40.630.10">
    <property type="entry name" value="Zn peptidases"/>
    <property type="match status" value="1"/>
</dbReference>
<accession>U7VF75</accession>
<evidence type="ECO:0000313" key="6">
    <source>
        <dbReference type="Proteomes" id="UP000017081"/>
    </source>
</evidence>
<keyword evidence="6" id="KW-1185">Reference proteome</keyword>
<evidence type="ECO:0000259" key="4">
    <source>
        <dbReference type="Pfam" id="PF07687"/>
    </source>
</evidence>
<dbReference type="Gene3D" id="3.30.70.360">
    <property type="match status" value="1"/>
</dbReference>
<keyword evidence="2" id="KW-0378">Hydrolase</keyword>